<dbReference type="SUPFAM" id="SSF51126">
    <property type="entry name" value="Pectin lyase-like"/>
    <property type="match status" value="1"/>
</dbReference>
<dbReference type="EMBL" id="JAVRBG010000007">
    <property type="protein sequence ID" value="MDT0294606.1"/>
    <property type="molecule type" value="Genomic_DNA"/>
</dbReference>
<dbReference type="RefSeq" id="WP_311401539.1">
    <property type="nucleotide sequence ID" value="NZ_JAVRBG010000007.1"/>
</dbReference>
<dbReference type="Proteomes" id="UP001182991">
    <property type="component" value="Unassembled WGS sequence"/>
</dbReference>
<feature type="signal peptide" evidence="2">
    <location>
        <begin position="1"/>
        <end position="25"/>
    </location>
</feature>
<reference evidence="4" key="1">
    <citation type="submission" date="2023-07" db="EMBL/GenBank/DDBJ databases">
        <title>Isolating and identifying novel microbial strains from the Mariana Trench.</title>
        <authorList>
            <person name="Fu H."/>
        </authorList>
    </citation>
    <scope>NUCLEOTIDE SEQUENCE [LARGE SCALE GENOMIC DNA]</scope>
    <source>
        <strain evidence="4">T-y2</strain>
    </source>
</reference>
<feature type="chain" id="PRO_5046746148" evidence="2">
    <location>
        <begin position="26"/>
        <end position="451"/>
    </location>
</feature>
<dbReference type="PROSITE" id="PS51257">
    <property type="entry name" value="PROKAR_LIPOPROTEIN"/>
    <property type="match status" value="1"/>
</dbReference>
<organism evidence="3 4">
    <name type="scientific">Mesonia ostreae</name>
    <dbReference type="NCBI Taxonomy" id="861110"/>
    <lineage>
        <taxon>Bacteria</taxon>
        <taxon>Pseudomonadati</taxon>
        <taxon>Bacteroidota</taxon>
        <taxon>Flavobacteriia</taxon>
        <taxon>Flavobacteriales</taxon>
        <taxon>Flavobacteriaceae</taxon>
        <taxon>Mesonia</taxon>
    </lineage>
</organism>
<evidence type="ECO:0000256" key="2">
    <source>
        <dbReference type="SAM" id="SignalP"/>
    </source>
</evidence>
<feature type="region of interest" description="Disordered" evidence="1">
    <location>
        <begin position="47"/>
        <end position="83"/>
    </location>
</feature>
<evidence type="ECO:0000313" key="3">
    <source>
        <dbReference type="EMBL" id="MDT0294606.1"/>
    </source>
</evidence>
<proteinExistence type="predicted"/>
<keyword evidence="4" id="KW-1185">Reference proteome</keyword>
<keyword evidence="2" id="KW-0732">Signal</keyword>
<accession>A0ABU2KIR2</accession>
<dbReference type="InterPro" id="IPR011050">
    <property type="entry name" value="Pectin_lyase_fold/virulence"/>
</dbReference>
<evidence type="ECO:0000313" key="4">
    <source>
        <dbReference type="Proteomes" id="UP001182991"/>
    </source>
</evidence>
<sequence length="451" mass="50045">MKTLQLKFKTVLFMLVISFVFMSCGDDKNEDEKISDDDVNVEQINSAPISNNKNDATNLNNSQNSGTAIAEGDSAATSPNFPDGNRAPISLDCNYFKQNPNSILRDNPEAPVDYSIDCFTQIDGKLTIEPGVVINFEQNAGMEFRDKSSFNMKGTSEKPIILTGKEKTPGFWRGIYTESPSSNNVMSYVTIDYAGGGNSKSALAIYKEASSLSMEHCTISNSKFTGMLVKDDVASNVDNINIKNCTFTKNNIPVVTNITRLRMFNGTNSFSGNKNDYIHIDRENLYGDATWPKLDVPYFLQGNFRFRDGVLTVEPGVEIIMSAQNWMHISNKSSLVMVGTAQDPIIIRGEHDVAGFWLQLNIDSSSPLNEIGHVIFKNSGNTTKKPNGAIFLGREKFLNIHDVVFSNCFEYGLSIQDASRSHLEQANLSLENTEKLFSDYVGKELVEPEKL</sequence>
<gene>
    <name evidence="3" type="ORF">RLT85_08165</name>
</gene>
<evidence type="ECO:0000256" key="1">
    <source>
        <dbReference type="SAM" id="MobiDB-lite"/>
    </source>
</evidence>
<protein>
    <submittedName>
        <fullName evidence="3">Uncharacterized protein</fullName>
    </submittedName>
</protein>
<comment type="caution">
    <text evidence="3">The sequence shown here is derived from an EMBL/GenBank/DDBJ whole genome shotgun (WGS) entry which is preliminary data.</text>
</comment>
<feature type="compositionally biased region" description="Polar residues" evidence="1">
    <location>
        <begin position="47"/>
        <end position="67"/>
    </location>
</feature>
<name>A0ABU2KIR2_9FLAO</name>